<dbReference type="PROSITE" id="PS50297">
    <property type="entry name" value="ANK_REP_REGION"/>
    <property type="match status" value="2"/>
</dbReference>
<dbReference type="PANTHER" id="PTHR24201">
    <property type="entry name" value="ANK_REP_REGION DOMAIN-CONTAINING PROTEIN"/>
    <property type="match status" value="1"/>
</dbReference>
<dbReference type="PROSITE" id="PS50088">
    <property type="entry name" value="ANK_REPEAT"/>
    <property type="match status" value="2"/>
</dbReference>
<evidence type="ECO:0000256" key="1">
    <source>
        <dbReference type="ARBA" id="ARBA00022737"/>
    </source>
</evidence>
<gene>
    <name evidence="7" type="ORF">Pcinc_022877</name>
</gene>
<evidence type="ECO:0000256" key="5">
    <source>
        <dbReference type="SAM" id="Phobius"/>
    </source>
</evidence>
<keyword evidence="6" id="KW-0732">Signal</keyword>
<evidence type="ECO:0000256" key="3">
    <source>
        <dbReference type="PROSITE-ProRule" id="PRU00023"/>
    </source>
</evidence>
<dbReference type="SUPFAM" id="SSF48403">
    <property type="entry name" value="Ankyrin repeat"/>
    <property type="match status" value="2"/>
</dbReference>
<reference evidence="7" key="1">
    <citation type="submission" date="2023-10" db="EMBL/GenBank/DDBJ databases">
        <title>Genome assemblies of two species of porcelain crab, Petrolisthes cinctipes and Petrolisthes manimaculis (Anomura: Porcellanidae).</title>
        <authorList>
            <person name="Angst P."/>
        </authorList>
    </citation>
    <scope>NUCLEOTIDE SEQUENCE</scope>
    <source>
        <strain evidence="7">PB745_01</strain>
        <tissue evidence="7">Gill</tissue>
    </source>
</reference>
<keyword evidence="8" id="KW-1185">Reference proteome</keyword>
<evidence type="ECO:0000256" key="4">
    <source>
        <dbReference type="SAM" id="MobiDB-lite"/>
    </source>
</evidence>
<feature type="region of interest" description="Disordered" evidence="4">
    <location>
        <begin position="382"/>
        <end position="404"/>
    </location>
</feature>
<feature type="chain" id="PRO_5042135787" evidence="6">
    <location>
        <begin position="24"/>
        <end position="1458"/>
    </location>
</feature>
<dbReference type="EMBL" id="JAWQEG010002433">
    <property type="protein sequence ID" value="KAK3872012.1"/>
    <property type="molecule type" value="Genomic_DNA"/>
</dbReference>
<keyword evidence="5" id="KW-0812">Transmembrane</keyword>
<organism evidence="7 8">
    <name type="scientific">Petrolisthes cinctipes</name>
    <name type="common">Flat porcelain crab</name>
    <dbReference type="NCBI Taxonomy" id="88211"/>
    <lineage>
        <taxon>Eukaryota</taxon>
        <taxon>Metazoa</taxon>
        <taxon>Ecdysozoa</taxon>
        <taxon>Arthropoda</taxon>
        <taxon>Crustacea</taxon>
        <taxon>Multicrustacea</taxon>
        <taxon>Malacostraca</taxon>
        <taxon>Eumalacostraca</taxon>
        <taxon>Eucarida</taxon>
        <taxon>Decapoda</taxon>
        <taxon>Pleocyemata</taxon>
        <taxon>Anomura</taxon>
        <taxon>Galatheoidea</taxon>
        <taxon>Porcellanidae</taxon>
        <taxon>Petrolisthes</taxon>
    </lineage>
</organism>
<feature type="repeat" description="ANK" evidence="3">
    <location>
        <begin position="970"/>
        <end position="1002"/>
    </location>
</feature>
<keyword evidence="2 3" id="KW-0040">ANK repeat</keyword>
<feature type="signal peptide" evidence="6">
    <location>
        <begin position="1"/>
        <end position="23"/>
    </location>
</feature>
<evidence type="ECO:0000313" key="8">
    <source>
        <dbReference type="Proteomes" id="UP001286313"/>
    </source>
</evidence>
<sequence>MPLKHPIKIFLIFLSYYLATAHGHQECLVSQNIRLPWLWPRANLQTWVDPSMFSQPMPVFQFNITFWGGTADQFHFVQVTTNETIVTPANSASPTHEVIHQRELSVGWLNVSLDISHNLTLTKRDPNDGEDQVLISYPIQHSVMNIAFSGSNITVNCSSGKLIWRIGGRGISHTVPIPPVLRPIHLSIYPYRPLLPTLRLTGGRAITLGLINGQPTTAITIITNHNITTTAQPLTSFTHWDLIINFTSVDDGVLCEFRMSKKVLETATLPFHPMALEVSVWEGQSGFPFLLLQDTNQPILDPNSGGSSDVITPPSTSKTITTTVPTSHNSNITDGWSGWWVFVATTLAILLIFVVIMCVISHYHRPVIEKYFPGIPGLQQLMGDEEADGDTESSEQPDRRPLLGRSISLINTANTKATAAMRLWNAVASGAESEVEQVLETLSLDPTVSVAGLGTSPYQEAHRRGHVKVLRVLEVFMHRRPNTPHNDMILGVMQAHNKKVEEVFASAQGGQYRHHGGVDVLLRGYSLPGTLQDSQGCSLLHYAASMALADSGPLWLADDIRSLVQTHGVYVNAVDFEGQTALHTLSQKASVSEQHTFWDGRTLSVCQAWMALADLLMTLGANPSLPDHSNKYPSHLAQDVDNQQLADLFVKAESEKPETQADCPLTRSQQLMEAAGEGNVKAITALLTAGAGTVVPIGSQCDPLLAAVKNGHRDAAFLLLAAGAPLCAHGLLGNTPFQAAHATLGLPALFPAIIRKAFCDRLETEAEPLSGEDTVEVVLREGLGYLRDIAELSGHRLGEELGKWLDQHPPSGSTSYMDMLAQAASHGLTLTCQLLGVAGVHLNPLPHEPHPLACALNNERYHTAYSLCRDLKMKPHTLPTTPPNLPPLLFHHLVTSELQKFEDKLAKKEVEQRASQDLLECARGKRTSRNIKQQTAFLYLLAELDLVTLLHQARETQDNLDINYVVHQPSGATMLHVAAAYGKMGMVEYLLRCNADHTRHTHSGLAPVHLAAIKGHRDCVKYILKYTGAELGCSLGLTPTLMLQHFSANVHSRHLDLLTYRQKAAVAAAKGHHARAGLILADYLGKLGITSAAAFWDELVAEECNMEAFNTQELETSIQKDIQLLCDQISQVDIRFVGKLVSCSPVKEKIELLLPETFDFCLELEAYSSLNNGCITINKYKKDVQSGEQITGINSTKDQDLFSGTNFKTFFSKAVHEALSATKFSFLAIIPPFLGHTVTGVSIHAAYRTKQRVSLVRVSLSPVIKAPRPQWLNKKLPGQLINGPESIEVHEHLANMSEGMWVYQYNPAMRCILSRASETERRVAQACLYLRKLLETCWWLPKEQQRKQGQAWEIHPTGVAFPDINTFLTHFLLVVVEGEPERNTRWTQGQFMEKVVVVLKNCMSGPSNHDSPEYVLLTTQQEAKINDALQATVQFLLDLQNHSTENGKTNGRANVENT</sequence>
<dbReference type="Proteomes" id="UP001286313">
    <property type="component" value="Unassembled WGS sequence"/>
</dbReference>
<dbReference type="Pfam" id="PF12796">
    <property type="entry name" value="Ank_2"/>
    <property type="match status" value="1"/>
</dbReference>
<evidence type="ECO:0000256" key="6">
    <source>
        <dbReference type="SAM" id="SignalP"/>
    </source>
</evidence>
<dbReference type="Gene3D" id="1.25.40.20">
    <property type="entry name" value="Ankyrin repeat-containing domain"/>
    <property type="match status" value="3"/>
</dbReference>
<accession>A0AAE1FFF9</accession>
<dbReference type="InterPro" id="IPR036770">
    <property type="entry name" value="Ankyrin_rpt-contain_sf"/>
</dbReference>
<keyword evidence="5" id="KW-0472">Membrane</keyword>
<protein>
    <submittedName>
        <fullName evidence="7">Uncharacterized protein</fullName>
    </submittedName>
</protein>
<feature type="transmembrane region" description="Helical" evidence="5">
    <location>
        <begin position="339"/>
        <end position="360"/>
    </location>
</feature>
<evidence type="ECO:0000313" key="7">
    <source>
        <dbReference type="EMBL" id="KAK3872012.1"/>
    </source>
</evidence>
<proteinExistence type="predicted"/>
<name>A0AAE1FFF9_PETCI</name>
<comment type="caution">
    <text evidence="7">The sequence shown here is derived from an EMBL/GenBank/DDBJ whole genome shotgun (WGS) entry which is preliminary data.</text>
</comment>
<dbReference type="InterPro" id="IPR050776">
    <property type="entry name" value="Ank_Repeat/CDKN_Inhibitor"/>
</dbReference>
<dbReference type="InterPro" id="IPR002110">
    <property type="entry name" value="Ankyrin_rpt"/>
</dbReference>
<keyword evidence="5" id="KW-1133">Transmembrane helix</keyword>
<feature type="repeat" description="ANK" evidence="3">
    <location>
        <begin position="1003"/>
        <end position="1025"/>
    </location>
</feature>
<evidence type="ECO:0000256" key="2">
    <source>
        <dbReference type="ARBA" id="ARBA00023043"/>
    </source>
</evidence>
<feature type="compositionally biased region" description="Acidic residues" evidence="4">
    <location>
        <begin position="383"/>
        <end position="395"/>
    </location>
</feature>
<dbReference type="SMART" id="SM00248">
    <property type="entry name" value="ANK"/>
    <property type="match status" value="5"/>
</dbReference>
<keyword evidence="1" id="KW-0677">Repeat</keyword>